<accession>A0AC61RWA8</accession>
<name>A0AC61RWA8_9FIRM</name>
<evidence type="ECO:0000313" key="2">
    <source>
        <dbReference type="Proteomes" id="UP000304953"/>
    </source>
</evidence>
<comment type="caution">
    <text evidence="1">The sequence shown here is derived from an EMBL/GenBank/DDBJ whole genome shotgun (WGS) entry which is preliminary data.</text>
</comment>
<evidence type="ECO:0000313" key="1">
    <source>
        <dbReference type="EMBL" id="TGY96250.1"/>
    </source>
</evidence>
<dbReference type="EMBL" id="SRYA01000018">
    <property type="protein sequence ID" value="TGY96250.1"/>
    <property type="molecule type" value="Genomic_DNA"/>
</dbReference>
<reference evidence="1" key="1">
    <citation type="submission" date="2019-04" db="EMBL/GenBank/DDBJ databases">
        <title>Microbes associate with the intestines of laboratory mice.</title>
        <authorList>
            <person name="Navarre W."/>
            <person name="Wong E."/>
            <person name="Huang K."/>
            <person name="Tropini C."/>
            <person name="Ng K."/>
            <person name="Yu B."/>
        </authorList>
    </citation>
    <scope>NUCLEOTIDE SEQUENCE</scope>
    <source>
        <strain evidence="1">NM01_1-7b</strain>
    </source>
</reference>
<organism evidence="1 2">
    <name type="scientific">Petralouisia muris</name>
    <dbReference type="NCBI Taxonomy" id="3032872"/>
    <lineage>
        <taxon>Bacteria</taxon>
        <taxon>Bacillati</taxon>
        <taxon>Bacillota</taxon>
        <taxon>Clostridia</taxon>
        <taxon>Lachnospirales</taxon>
        <taxon>Lachnospiraceae</taxon>
        <taxon>Petralouisia</taxon>
    </lineage>
</organism>
<keyword evidence="2" id="KW-1185">Reference proteome</keyword>
<proteinExistence type="predicted"/>
<dbReference type="Proteomes" id="UP000304953">
    <property type="component" value="Unassembled WGS sequence"/>
</dbReference>
<gene>
    <name evidence="1" type="ORF">E5329_10395</name>
</gene>
<sequence>MWKTIMQFDHPSGLGGMVHFPFSNVKQRFTGEGTMGARGMLLFLGSSIYFIMALCGDYEEPVYMADLAAAVVMFLMFFTMVQFTRREGEYWRPVYQKIKYFPVDRKKYLLAKAVPAGGVIGMALGVQCMAYLCRMLMHQGIPVEVITLITLGTLMSGIWYFLAFLLLLVLGERALNVFPLPFGAGIIMVHLLCRMW</sequence>
<protein>
    <submittedName>
        <fullName evidence="1">Uncharacterized protein</fullName>
    </submittedName>
</protein>